<gene>
    <name evidence="8" type="primary">Gimap1</name>
</gene>
<feature type="region of interest" description="Disordered" evidence="4">
    <location>
        <begin position="1"/>
        <end position="26"/>
    </location>
</feature>
<dbReference type="GO" id="GO:0005525">
    <property type="term" value="F:GTP binding"/>
    <property type="evidence" value="ECO:0007669"/>
    <property type="project" value="UniProtKB-KW"/>
</dbReference>
<evidence type="ECO:0000256" key="3">
    <source>
        <dbReference type="ARBA" id="ARBA00023134"/>
    </source>
</evidence>
<dbReference type="SUPFAM" id="SSF52540">
    <property type="entry name" value="P-loop containing nucleoside triphosphate hydrolases"/>
    <property type="match status" value="2"/>
</dbReference>
<dbReference type="InterPro" id="IPR006703">
    <property type="entry name" value="G_AIG1"/>
</dbReference>
<dbReference type="CDD" id="cd01852">
    <property type="entry name" value="AIG1"/>
    <property type="match status" value="2"/>
</dbReference>
<dbReference type="Proteomes" id="UP000694906">
    <property type="component" value="Unplaced"/>
</dbReference>
<dbReference type="FunFam" id="3.40.50.300:FF:000366">
    <property type="entry name" value="GTPase, IMAP family member 2"/>
    <property type="match status" value="2"/>
</dbReference>
<keyword evidence="3" id="KW-0342">GTP-binding</keyword>
<organism evidence="7 8">
    <name type="scientific">Heterocephalus glaber</name>
    <name type="common">Naked mole rat</name>
    <dbReference type="NCBI Taxonomy" id="10181"/>
    <lineage>
        <taxon>Eukaryota</taxon>
        <taxon>Metazoa</taxon>
        <taxon>Chordata</taxon>
        <taxon>Craniata</taxon>
        <taxon>Vertebrata</taxon>
        <taxon>Euteleostomi</taxon>
        <taxon>Mammalia</taxon>
        <taxon>Eutheria</taxon>
        <taxon>Euarchontoglires</taxon>
        <taxon>Glires</taxon>
        <taxon>Rodentia</taxon>
        <taxon>Hystricomorpha</taxon>
        <taxon>Bathyergidae</taxon>
        <taxon>Heterocephalus</taxon>
    </lineage>
</organism>
<feature type="compositionally biased region" description="Basic and acidic residues" evidence="4">
    <location>
        <begin position="1"/>
        <end position="11"/>
    </location>
</feature>
<keyword evidence="2" id="KW-0547">Nucleotide-binding</keyword>
<keyword evidence="5" id="KW-0812">Transmembrane</keyword>
<dbReference type="PANTHER" id="PTHR10903:SF69">
    <property type="entry name" value="GTPASE IMAP FAMILY MEMBER 5"/>
    <property type="match status" value="1"/>
</dbReference>
<evidence type="ECO:0000256" key="2">
    <source>
        <dbReference type="ARBA" id="ARBA00022741"/>
    </source>
</evidence>
<dbReference type="Gene3D" id="3.40.50.300">
    <property type="entry name" value="P-loop containing nucleotide triphosphate hydrolases"/>
    <property type="match status" value="2"/>
</dbReference>
<comment type="similarity">
    <text evidence="1">Belongs to the TRAFAC class TrmE-Era-EngA-EngB-Septin-like GTPase superfamily. AIG1/Toc34/Toc159-like paraseptin GTPase family. IAN subfamily.</text>
</comment>
<evidence type="ECO:0000313" key="8">
    <source>
        <dbReference type="RefSeq" id="XP_021096507.1"/>
    </source>
</evidence>
<evidence type="ECO:0000313" key="7">
    <source>
        <dbReference type="Proteomes" id="UP000694906"/>
    </source>
</evidence>
<evidence type="ECO:0000256" key="4">
    <source>
        <dbReference type="SAM" id="MobiDB-lite"/>
    </source>
</evidence>
<dbReference type="CTD" id="170575"/>
<keyword evidence="5" id="KW-1133">Transmembrane helix</keyword>
<dbReference type="InterPro" id="IPR027417">
    <property type="entry name" value="P-loop_NTPase"/>
</dbReference>
<evidence type="ECO:0000256" key="1">
    <source>
        <dbReference type="ARBA" id="ARBA00008535"/>
    </source>
</evidence>
<dbReference type="InterPro" id="IPR045058">
    <property type="entry name" value="GIMA/IAN/Toc"/>
</dbReference>
<evidence type="ECO:0000259" key="6">
    <source>
        <dbReference type="PROSITE" id="PS51720"/>
    </source>
</evidence>
<dbReference type="PROSITE" id="PS51720">
    <property type="entry name" value="G_AIG1"/>
    <property type="match status" value="2"/>
</dbReference>
<feature type="transmembrane region" description="Helical" evidence="5">
    <location>
        <begin position="633"/>
        <end position="658"/>
    </location>
</feature>
<dbReference type="AlphaFoldDB" id="A0AAX6RFI9"/>
<dbReference type="GeneID" id="101723775"/>
<sequence>MGGRKIARDEENAYGSEDEPGSRQEPQLRLILVGRTGTGKSATGNSILGHRRFLSRLGATALTRACATASRKWGRWHVDIVDTPDIFRSEVHATDPAHTERGRCYLLSAPGPHALLLVTQLGRYTAQDQEALRKVKEMFGKDVVAQTVVVFTRKADLAGGSLQDYVRSSENRALREMVAECGGRAYALDNRATGRELEAQVEELLHLVEGLVRERGGAHYTNQVYDLVRSLRGAHPEEQLRRVAERVAAHMHRPRGVGLLAKLWEWPKSHWTRWRRDVAILLGVALLVYVLVYRHAPQPPGDLNDIRRVAAAPCGRQAGSGRLTTRLLPLVRLIPSLSGSARQTWTEPARHAPKRMEGLQKSVYGAMAAGGLEDNRFAVRPPLRIILVGKTGSGKSATGNSILCRPAFQSRLRARSVTSSCQGEMGTWNGRSILVVDTPPIFESRAWTQETYKDIGDCYWLSAPGPHVLLLVTQLGRFTAQDTMAVRRVKEVFGAETMRHMVILFTHKEDLGDKSLDSYVASTDNCSLQALVQECGRRYCAFNNRAACQEQLGQLAELRAVLDGLQCELKGCFLSNDLFLWAHVLRQGGDAAGQEDHRRYLAQVRQQVQKQRRELNEAENNCVCRALLRAQDWMVSHVVISACLIICGLIFLALLINFSFLQGN</sequence>
<dbReference type="PANTHER" id="PTHR10903">
    <property type="entry name" value="GTPASE, IMAP FAMILY MEMBER-RELATED"/>
    <property type="match status" value="1"/>
</dbReference>
<dbReference type="Pfam" id="PF04548">
    <property type="entry name" value="AIG1"/>
    <property type="match status" value="2"/>
</dbReference>
<feature type="domain" description="AIG1-type G" evidence="6">
    <location>
        <begin position="380"/>
        <end position="583"/>
    </location>
</feature>
<feature type="domain" description="AIG1-type G" evidence="6">
    <location>
        <begin position="25"/>
        <end position="229"/>
    </location>
</feature>
<reference evidence="8" key="1">
    <citation type="submission" date="2025-08" db="UniProtKB">
        <authorList>
            <consortium name="RefSeq"/>
        </authorList>
    </citation>
    <scope>IDENTIFICATION</scope>
</reference>
<keyword evidence="5" id="KW-0472">Membrane</keyword>
<proteinExistence type="inferred from homology"/>
<dbReference type="RefSeq" id="XP_021096507.1">
    <property type="nucleotide sequence ID" value="XM_021240848.1"/>
</dbReference>
<keyword evidence="7" id="KW-1185">Reference proteome</keyword>
<accession>A0AAX6RFI9</accession>
<protein>
    <submittedName>
        <fullName evidence="8">GTPase IMAP family member 1</fullName>
    </submittedName>
</protein>
<name>A0AAX6RFI9_HETGA</name>
<evidence type="ECO:0000256" key="5">
    <source>
        <dbReference type="SAM" id="Phobius"/>
    </source>
</evidence>